<proteinExistence type="inferred from homology"/>
<reference evidence="11" key="1">
    <citation type="submission" date="2020-05" db="EMBL/GenBank/DDBJ databases">
        <title>Phylogenomic resolution of chytrid fungi.</title>
        <authorList>
            <person name="Stajich J.E."/>
            <person name="Amses K."/>
            <person name="Simmons R."/>
            <person name="Seto K."/>
            <person name="Myers J."/>
            <person name="Bonds A."/>
            <person name="Quandt C.A."/>
            <person name="Barry K."/>
            <person name="Liu P."/>
            <person name="Grigoriev I."/>
            <person name="Longcore J.E."/>
            <person name="James T.Y."/>
        </authorList>
    </citation>
    <scope>NUCLEOTIDE SEQUENCE</scope>
    <source>
        <strain evidence="11">PLAUS21</strain>
    </source>
</reference>
<evidence type="ECO:0000256" key="7">
    <source>
        <dbReference type="ARBA" id="ARBA00023295"/>
    </source>
</evidence>
<comment type="catalytic activity">
    <reaction evidence="1 9">
        <text>Endohydrolysis of (1-&gt;4)-alpha-D-glucosidic linkages in polysaccharides containing three or more (1-&gt;4)-alpha-linked D-glucose units.</text>
        <dbReference type="EC" id="3.2.1.1"/>
    </reaction>
</comment>
<dbReference type="Gene3D" id="3.20.20.80">
    <property type="entry name" value="Glycosidases"/>
    <property type="match status" value="1"/>
</dbReference>
<dbReference type="SUPFAM" id="SSF49452">
    <property type="entry name" value="Starch-binding domain-like"/>
    <property type="match status" value="1"/>
</dbReference>
<dbReference type="InterPro" id="IPR006047">
    <property type="entry name" value="GH13_cat_dom"/>
</dbReference>
<evidence type="ECO:0000256" key="9">
    <source>
        <dbReference type="RuleBase" id="RU361134"/>
    </source>
</evidence>
<dbReference type="SUPFAM" id="SSF51011">
    <property type="entry name" value="Glycosyl hydrolase domain"/>
    <property type="match status" value="1"/>
</dbReference>
<dbReference type="EMBL" id="JADGKB010000117">
    <property type="protein sequence ID" value="KAJ3253174.1"/>
    <property type="molecule type" value="Genomic_DNA"/>
</dbReference>
<evidence type="ECO:0000256" key="8">
    <source>
        <dbReference type="RuleBase" id="RU003615"/>
    </source>
</evidence>
<sequence length="621" mass="68978">MSVLAQYSINDKAVGVQLFMWKFTDIELECKWLSDNGYSYVQTSPVQPHLNRGYLGDEFNWDYIYQPVSYKVGNRLGNYSEFASMVNACKNLGVDVIVDVVLNHNACADQSSATSDVIGNVTNPYWNGQSFNESFPEAGYTAEHYHDSTCHVADNGHSDWSSWFCRVENLVDLNTSHPLVRQKSTSFLNELLSLGVAGFRLDASKNIQYEDWVAILGGVNKNYKGQVPYYGQEIMGPFAGGNYLNYPSIGRILNFDYAAIVGQHFRNIQGRNYQFTVDKLVQNLPNQVLSGEVSTVFVENHDSEREIFGDVEYALSRIDGGFYYKQAVAFNVLYPWGLPIIHSGFHFAFSNFGSSPVTPPSDANGYVLPINIVNGQWNTSAWDMQHRWTDVYPLVRVRNFIGQGLSSLPPLNVYGTNQIYWSVAGKGFVAINSLQGSIQNQNMLASLQTGLAAGSYCNFVYAYASNGKCILWPGVVLLNSEQVVYNVNSQGYTQVNIKGNDKSRVVVLYAGNDGGFNINGNPPSFGVANIQVHHQTQYGYGVYVVGSFNNWSPCAATPCNWSSGDIWQCSPIQTVIGQSYQWKAIVLNNGDSNSCASPNWQPDPNNNFVASSSNQKITFSY</sequence>
<dbReference type="GO" id="GO:0043169">
    <property type="term" value="F:cation binding"/>
    <property type="evidence" value="ECO:0007669"/>
    <property type="project" value="InterPro"/>
</dbReference>
<dbReference type="Pfam" id="PF00128">
    <property type="entry name" value="Alpha-amylase"/>
    <property type="match status" value="1"/>
</dbReference>
<evidence type="ECO:0000256" key="5">
    <source>
        <dbReference type="ARBA" id="ARBA00022801"/>
    </source>
</evidence>
<evidence type="ECO:0000313" key="12">
    <source>
        <dbReference type="Proteomes" id="UP001210925"/>
    </source>
</evidence>
<dbReference type="InterPro" id="IPR017853">
    <property type="entry name" value="GH"/>
</dbReference>
<keyword evidence="12" id="KW-1185">Reference proteome</keyword>
<evidence type="ECO:0000313" key="11">
    <source>
        <dbReference type="EMBL" id="KAJ3253174.1"/>
    </source>
</evidence>
<dbReference type="GO" id="GO:0005975">
    <property type="term" value="P:carbohydrate metabolic process"/>
    <property type="evidence" value="ECO:0007669"/>
    <property type="project" value="InterPro"/>
</dbReference>
<comment type="similarity">
    <text evidence="3 8">Belongs to the glycosyl hydrolase 13 family.</text>
</comment>
<dbReference type="Proteomes" id="UP001210925">
    <property type="component" value="Unassembled WGS sequence"/>
</dbReference>
<evidence type="ECO:0000256" key="2">
    <source>
        <dbReference type="ARBA" id="ARBA00001913"/>
    </source>
</evidence>
<evidence type="ECO:0000259" key="10">
    <source>
        <dbReference type="PROSITE" id="PS51166"/>
    </source>
</evidence>
<dbReference type="Gene3D" id="2.60.40.10">
    <property type="entry name" value="Immunoglobulins"/>
    <property type="match status" value="1"/>
</dbReference>
<keyword evidence="7 9" id="KW-0326">Glycosidase</keyword>
<dbReference type="GO" id="GO:0004556">
    <property type="term" value="F:alpha-amylase activity"/>
    <property type="evidence" value="ECO:0007669"/>
    <property type="project" value="UniProtKB-UniRule"/>
</dbReference>
<comment type="cofactor">
    <cofactor evidence="2">
        <name>Ca(2+)</name>
        <dbReference type="ChEBI" id="CHEBI:29108"/>
    </cofactor>
</comment>
<dbReference type="InterPro" id="IPR013784">
    <property type="entry name" value="Carb-bd-like_fold"/>
</dbReference>
<dbReference type="Pfam" id="PF00686">
    <property type="entry name" value="CBM_20"/>
    <property type="match status" value="1"/>
</dbReference>
<dbReference type="GO" id="GO:2001070">
    <property type="term" value="F:starch binding"/>
    <property type="evidence" value="ECO:0007669"/>
    <property type="project" value="InterPro"/>
</dbReference>
<evidence type="ECO:0000256" key="3">
    <source>
        <dbReference type="ARBA" id="ARBA00008061"/>
    </source>
</evidence>
<dbReference type="InterPro" id="IPR002044">
    <property type="entry name" value="CBM20"/>
</dbReference>
<feature type="domain" description="CBM20" evidence="10">
    <location>
        <begin position="518"/>
        <end position="621"/>
    </location>
</feature>
<dbReference type="InterPro" id="IPR013783">
    <property type="entry name" value="Ig-like_fold"/>
</dbReference>
<dbReference type="SMART" id="SM01065">
    <property type="entry name" value="CBM_2"/>
    <property type="match status" value="1"/>
</dbReference>
<dbReference type="PANTHER" id="PTHR43447">
    <property type="entry name" value="ALPHA-AMYLASE"/>
    <property type="match status" value="1"/>
</dbReference>
<dbReference type="PROSITE" id="PS51166">
    <property type="entry name" value="CBM20"/>
    <property type="match status" value="1"/>
</dbReference>
<evidence type="ECO:0000256" key="1">
    <source>
        <dbReference type="ARBA" id="ARBA00000548"/>
    </source>
</evidence>
<comment type="caution">
    <text evidence="11">The sequence shown here is derived from an EMBL/GenBank/DDBJ whole genome shotgun (WGS) entry which is preliminary data.</text>
</comment>
<dbReference type="SUPFAM" id="SSF51445">
    <property type="entry name" value="(Trans)glycosidases"/>
    <property type="match status" value="1"/>
</dbReference>
<dbReference type="PRINTS" id="PR00110">
    <property type="entry name" value="ALPHAAMYLASE"/>
</dbReference>
<evidence type="ECO:0000256" key="6">
    <source>
        <dbReference type="ARBA" id="ARBA00023277"/>
    </source>
</evidence>
<keyword evidence="6 9" id="KW-0119">Carbohydrate metabolism</keyword>
<keyword evidence="5 9" id="KW-0378">Hydrolase</keyword>
<dbReference type="InterPro" id="IPR013780">
    <property type="entry name" value="Glyco_hydro_b"/>
</dbReference>
<evidence type="ECO:0000256" key="4">
    <source>
        <dbReference type="ARBA" id="ARBA00012595"/>
    </source>
</evidence>
<gene>
    <name evidence="11" type="ORF">HK103_000815</name>
</gene>
<dbReference type="SMART" id="SM00642">
    <property type="entry name" value="Aamy"/>
    <property type="match status" value="1"/>
</dbReference>
<dbReference type="Gene3D" id="2.60.40.1180">
    <property type="entry name" value="Golgi alpha-mannosidase II"/>
    <property type="match status" value="1"/>
</dbReference>
<dbReference type="EC" id="3.2.1.1" evidence="4 9"/>
<dbReference type="AlphaFoldDB" id="A0AAD5Y3F1"/>
<protein>
    <recommendedName>
        <fullName evidence="4 9">Alpha-amylase</fullName>
        <ecNumber evidence="4 9">3.2.1.1</ecNumber>
    </recommendedName>
</protein>
<organism evidence="11 12">
    <name type="scientific">Boothiomyces macroporosus</name>
    <dbReference type="NCBI Taxonomy" id="261099"/>
    <lineage>
        <taxon>Eukaryota</taxon>
        <taxon>Fungi</taxon>
        <taxon>Fungi incertae sedis</taxon>
        <taxon>Chytridiomycota</taxon>
        <taxon>Chytridiomycota incertae sedis</taxon>
        <taxon>Chytridiomycetes</taxon>
        <taxon>Rhizophydiales</taxon>
        <taxon>Terramycetaceae</taxon>
        <taxon>Boothiomyces</taxon>
    </lineage>
</organism>
<accession>A0AAD5Y3F1</accession>
<dbReference type="InterPro" id="IPR006046">
    <property type="entry name" value="Alpha_amylase"/>
</dbReference>
<name>A0AAD5Y3F1_9FUNG</name>